<dbReference type="InterPro" id="IPR036388">
    <property type="entry name" value="WH-like_DNA-bd_sf"/>
</dbReference>
<dbReference type="eggNOG" id="arCOG02808">
    <property type="taxonomic scope" value="Archaea"/>
</dbReference>
<dbReference type="InterPro" id="IPR011991">
    <property type="entry name" value="ArsR-like_HTH"/>
</dbReference>
<dbReference type="PATRIC" id="fig|1132509.6.peg.89"/>
<evidence type="ECO:0000259" key="2">
    <source>
        <dbReference type="Pfam" id="PF25213"/>
    </source>
</evidence>
<dbReference type="PANTHER" id="PTHR34293">
    <property type="entry name" value="HTH-TYPE TRANSCRIPTIONAL REGULATOR TRMBL2"/>
    <property type="match status" value="1"/>
</dbReference>
<dbReference type="AlphaFoldDB" id="M0M9K1"/>
<sequence length="369" mass="41827">MNARELIEHISRSDQRLAILRALRERSAKPGELAERAGVDRTPVYTALEDLEESGAVAAIEGRRKMTAAGDVAVRETATACEAVGREAISHLASSTDNNRFRVLSGIDDGLSRGEMVHDDAYPSRSTINRAMEDFEASEWITPRPESMVTKEGKEILDAYEELHRVVGIVVEKIAYLRLVDPKKIEFPIELIADAEVVESRPNRPQRADEHLRQRMLEGFDHARMFSRYYSEAGVETMLRALDEGSTWESVSPLPSHNPLPDSRTEIRHFRECIAADGADWRVYPDDLPIDLIIFDDDRVLFGSDEALETTRRDAMLDSTNPALIAWATELFEDYHQQASTPLDYLLDPVRENGLYKALRLDWARDRFS</sequence>
<reference evidence="3 4" key="1">
    <citation type="journal article" date="2014" name="PLoS Genet.">
        <title>Phylogenetically driven sequencing of extremely halophilic archaea reveals strategies for static and dynamic osmo-response.</title>
        <authorList>
            <person name="Becker E.A."/>
            <person name="Seitzer P.M."/>
            <person name="Tritt A."/>
            <person name="Larsen D."/>
            <person name="Krusor M."/>
            <person name="Yao A.I."/>
            <person name="Wu D."/>
            <person name="Madern D."/>
            <person name="Eisen J.A."/>
            <person name="Darling A.E."/>
            <person name="Facciotti M.T."/>
        </authorList>
    </citation>
    <scope>NUCLEOTIDE SEQUENCE [LARGE SCALE GENOMIC DNA]</scope>
    <source>
        <strain evidence="3 4">100A6</strain>
    </source>
</reference>
<keyword evidence="4" id="KW-1185">Reference proteome</keyword>
<proteinExistence type="predicted"/>
<dbReference type="InterPro" id="IPR036390">
    <property type="entry name" value="WH_DNA-bd_sf"/>
</dbReference>
<dbReference type="Pfam" id="PF08350">
    <property type="entry name" value="FilR1_middle"/>
    <property type="match status" value="1"/>
</dbReference>
<evidence type="ECO:0000313" key="4">
    <source>
        <dbReference type="Proteomes" id="UP000011566"/>
    </source>
</evidence>
<gene>
    <name evidence="3" type="ORF">C447_00370</name>
</gene>
<comment type="caution">
    <text evidence="3">The sequence shown here is derived from an EMBL/GenBank/DDBJ whole genome shotgun (WGS) entry which is preliminary data.</text>
</comment>
<protein>
    <submittedName>
        <fullName evidence="3">Putative DNA binding protein</fullName>
    </submittedName>
</protein>
<dbReference type="InterPro" id="IPR013561">
    <property type="entry name" value="FilR1_middle_dom"/>
</dbReference>
<dbReference type="OrthoDB" id="330490at2157"/>
<dbReference type="PANTHER" id="PTHR34293:SF1">
    <property type="entry name" value="HTH-TYPE TRANSCRIPTIONAL REGULATOR TRMBL2"/>
    <property type="match status" value="1"/>
</dbReference>
<evidence type="ECO:0000259" key="1">
    <source>
        <dbReference type="Pfam" id="PF08350"/>
    </source>
</evidence>
<feature type="domain" description="HVO-A0261-like N-terminal" evidence="2">
    <location>
        <begin position="5"/>
        <end position="87"/>
    </location>
</feature>
<dbReference type="Proteomes" id="UP000011566">
    <property type="component" value="Unassembled WGS sequence"/>
</dbReference>
<dbReference type="Gene3D" id="1.10.10.10">
    <property type="entry name" value="Winged helix-like DNA-binding domain superfamily/Winged helix DNA-binding domain"/>
    <property type="match status" value="1"/>
</dbReference>
<dbReference type="SUPFAM" id="SSF46785">
    <property type="entry name" value="Winged helix' DNA-binding domain"/>
    <property type="match status" value="1"/>
</dbReference>
<name>M0M9K1_9EURY</name>
<dbReference type="InterPro" id="IPR051797">
    <property type="entry name" value="TrmB-like"/>
</dbReference>
<dbReference type="Pfam" id="PF25213">
    <property type="entry name" value="HVO_A0261_N"/>
    <property type="match status" value="1"/>
</dbReference>
<evidence type="ECO:0000313" key="3">
    <source>
        <dbReference type="EMBL" id="EMA41998.1"/>
    </source>
</evidence>
<organism evidence="3 4">
    <name type="scientific">Halococcus hamelinensis 100A6</name>
    <dbReference type="NCBI Taxonomy" id="1132509"/>
    <lineage>
        <taxon>Archaea</taxon>
        <taxon>Methanobacteriati</taxon>
        <taxon>Methanobacteriota</taxon>
        <taxon>Stenosarchaea group</taxon>
        <taxon>Halobacteria</taxon>
        <taxon>Halobacteriales</taxon>
        <taxon>Halococcaceae</taxon>
        <taxon>Halococcus</taxon>
    </lineage>
</organism>
<dbReference type="EMBL" id="AOMB01000003">
    <property type="protein sequence ID" value="EMA41998.1"/>
    <property type="molecule type" value="Genomic_DNA"/>
</dbReference>
<dbReference type="InterPro" id="IPR057527">
    <property type="entry name" value="HVO_A0261-like_N"/>
</dbReference>
<dbReference type="RefSeq" id="WP_007689714.1">
    <property type="nucleotide sequence ID" value="NZ_AJRK01000420.1"/>
</dbReference>
<accession>M0M9K1</accession>
<dbReference type="CDD" id="cd00090">
    <property type="entry name" value="HTH_ARSR"/>
    <property type="match status" value="1"/>
</dbReference>
<feature type="domain" description="Methanogenesis regulatory protein FilR1 middle" evidence="1">
    <location>
        <begin position="205"/>
        <end position="337"/>
    </location>
</feature>